<keyword evidence="4" id="KW-1185">Reference proteome</keyword>
<organism evidence="3 4">
    <name type="scientific">Natronosporangium hydrolyticum</name>
    <dbReference type="NCBI Taxonomy" id="2811111"/>
    <lineage>
        <taxon>Bacteria</taxon>
        <taxon>Bacillati</taxon>
        <taxon>Actinomycetota</taxon>
        <taxon>Actinomycetes</taxon>
        <taxon>Micromonosporales</taxon>
        <taxon>Micromonosporaceae</taxon>
        <taxon>Natronosporangium</taxon>
    </lineage>
</organism>
<evidence type="ECO:0000256" key="1">
    <source>
        <dbReference type="PROSITE-ProRule" id="PRU00266"/>
    </source>
</evidence>
<keyword evidence="1" id="KW-0694">RNA-binding</keyword>
<accession>A0A895YAS0</accession>
<dbReference type="Pfam" id="PF00773">
    <property type="entry name" value="RNB"/>
    <property type="match status" value="1"/>
</dbReference>
<dbReference type="EMBL" id="CP070499">
    <property type="protein sequence ID" value="QSB13342.1"/>
    <property type="molecule type" value="Genomic_DNA"/>
</dbReference>
<dbReference type="InterPro" id="IPR022966">
    <property type="entry name" value="RNase_II/R_CS"/>
</dbReference>
<dbReference type="SUPFAM" id="SSF54768">
    <property type="entry name" value="dsRNA-binding domain-like"/>
    <property type="match status" value="2"/>
</dbReference>
<dbReference type="SMART" id="SM00358">
    <property type="entry name" value="DSRM"/>
    <property type="match status" value="2"/>
</dbReference>
<dbReference type="InterPro" id="IPR012340">
    <property type="entry name" value="NA-bd_OB-fold"/>
</dbReference>
<proteinExistence type="predicted"/>
<dbReference type="GO" id="GO:0003723">
    <property type="term" value="F:RNA binding"/>
    <property type="evidence" value="ECO:0007669"/>
    <property type="project" value="UniProtKB-UniRule"/>
</dbReference>
<dbReference type="GO" id="GO:0006402">
    <property type="term" value="P:mRNA catabolic process"/>
    <property type="evidence" value="ECO:0007669"/>
    <property type="project" value="TreeGrafter"/>
</dbReference>
<feature type="domain" description="DRBM" evidence="2">
    <location>
        <begin position="422"/>
        <end position="490"/>
    </location>
</feature>
<dbReference type="InterPro" id="IPR014720">
    <property type="entry name" value="dsRBD_dom"/>
</dbReference>
<dbReference type="InterPro" id="IPR001900">
    <property type="entry name" value="RNase_II/R"/>
</dbReference>
<dbReference type="Gene3D" id="3.30.160.20">
    <property type="match status" value="2"/>
</dbReference>
<dbReference type="PROSITE" id="PS50137">
    <property type="entry name" value="DS_RBD"/>
    <property type="match status" value="2"/>
</dbReference>
<dbReference type="RefSeq" id="WP_239675420.1">
    <property type="nucleotide sequence ID" value="NZ_CP070499.1"/>
</dbReference>
<dbReference type="GO" id="GO:0000932">
    <property type="term" value="C:P-body"/>
    <property type="evidence" value="ECO:0007669"/>
    <property type="project" value="TreeGrafter"/>
</dbReference>
<evidence type="ECO:0000313" key="4">
    <source>
        <dbReference type="Proteomes" id="UP000662857"/>
    </source>
</evidence>
<dbReference type="SUPFAM" id="SSF50249">
    <property type="entry name" value="Nucleic acid-binding proteins"/>
    <property type="match status" value="1"/>
</dbReference>
<dbReference type="GO" id="GO:0000175">
    <property type="term" value="F:3'-5'-RNA exonuclease activity"/>
    <property type="evidence" value="ECO:0007669"/>
    <property type="project" value="TreeGrafter"/>
</dbReference>
<feature type="domain" description="DRBM" evidence="2">
    <location>
        <begin position="516"/>
        <end position="589"/>
    </location>
</feature>
<dbReference type="InterPro" id="IPR050180">
    <property type="entry name" value="RNR_Ribonuclease"/>
</dbReference>
<dbReference type="Proteomes" id="UP000662857">
    <property type="component" value="Chromosome"/>
</dbReference>
<dbReference type="PANTHER" id="PTHR23355">
    <property type="entry name" value="RIBONUCLEASE"/>
    <property type="match status" value="1"/>
</dbReference>
<dbReference type="SMART" id="SM00955">
    <property type="entry name" value="RNB"/>
    <property type="match status" value="1"/>
</dbReference>
<evidence type="ECO:0000313" key="3">
    <source>
        <dbReference type="EMBL" id="QSB13342.1"/>
    </source>
</evidence>
<gene>
    <name evidence="3" type="ORF">JQS43_17140</name>
</gene>
<dbReference type="AlphaFoldDB" id="A0A895YAS0"/>
<protein>
    <submittedName>
        <fullName evidence="3">RNB domain-containing ribonuclease</fullName>
    </submittedName>
</protein>
<dbReference type="PROSITE" id="PS01175">
    <property type="entry name" value="RIBONUCLEASE_II"/>
    <property type="match status" value="1"/>
</dbReference>
<reference evidence="3" key="1">
    <citation type="submission" date="2021-02" db="EMBL/GenBank/DDBJ databases">
        <title>Natrosporangium hydrolyticum gen. nov., sp. nov, a haloalkaliphilic actinobacterium from a soda solonchak soil.</title>
        <authorList>
            <person name="Sorokin D.Y."/>
            <person name="Khijniak T.V."/>
            <person name="Zakharycheva A.P."/>
            <person name="Boueva O.V."/>
            <person name="Ariskina E.V."/>
            <person name="Hahnke R.L."/>
            <person name="Bunk B."/>
            <person name="Sproer C."/>
            <person name="Schumann P."/>
            <person name="Evtushenko L.I."/>
            <person name="Kublanov I.V."/>
        </authorList>
    </citation>
    <scope>NUCLEOTIDE SEQUENCE</scope>
    <source>
        <strain evidence="3">DSM 106523</strain>
    </source>
</reference>
<dbReference type="Pfam" id="PF00035">
    <property type="entry name" value="dsrm"/>
    <property type="match status" value="1"/>
</dbReference>
<evidence type="ECO:0000259" key="2">
    <source>
        <dbReference type="PROSITE" id="PS50137"/>
    </source>
</evidence>
<name>A0A895YAS0_9ACTN</name>
<dbReference type="PANTHER" id="PTHR23355:SF9">
    <property type="entry name" value="DIS3-LIKE EXONUCLEASE 2"/>
    <property type="match status" value="1"/>
</dbReference>
<sequence>MSNDEWPVGVMIDQPGSTDRDDAVWVVRAGDRWRVSVFVADVAKVVRLGSPADVAALRRIRTVYTGDRTIPMLPPEELAQATLRTGRPAPVCRFEITVTSTGEPVETVISRGVLTEPVATTYQEAAAALADPAHRLHSMLVDAYELAQVLLARRRAAGALAVYDLHRGWATDEDGRLVSLAAAQRNAGYLIVQELMIAANEAAARWAVAREVPLLFRNHRPGAASREEVSEQLSEVTTATPGAQLLPAAQQLASMLRPAVYEPWAGGHFGLNLPAYTHATSPLRRYPDLVTQRMLFAAVAGAPAPYQLDTVAEMAATLNLRFEAQRVRRSAYHRAAAQATTRAQLVTDDYRQLDDGTFGKVVKLAVTEGRFNPELGAELQRRADAGQLLPRDAAMMLFAGHEPRWRPVRDGLLRWLAREPAHAVTVLSLYGQREFGEEVRWQEESVGSPSWPRFQVRAQLGEHRSPARSASSKRAARQQAALALVAGLAELPDVSADVAAPAAPGPPARIIPPEHPPAMAINELAQLGELTAVCWSFTAAGAAHEPVHRCQVTAERPITGEQLVGAGEGATKAAAKAAAAADLWARLGSGELS</sequence>
<dbReference type="KEGG" id="nhy:JQS43_17140"/>